<keyword evidence="2" id="KW-1185">Reference proteome</keyword>
<organism evidence="1 2">
    <name type="scientific">Cryobacterium luteum</name>
    <dbReference type="NCBI Taxonomy" id="1424661"/>
    <lineage>
        <taxon>Bacteria</taxon>
        <taxon>Bacillati</taxon>
        <taxon>Actinomycetota</taxon>
        <taxon>Actinomycetes</taxon>
        <taxon>Micrococcales</taxon>
        <taxon>Microbacteriaceae</taxon>
        <taxon>Cryobacterium</taxon>
    </lineage>
</organism>
<dbReference type="RefSeq" id="WP_092107823.1">
    <property type="nucleotide sequence ID" value="NZ_SOFF01000020.1"/>
</dbReference>
<accession>A0A1H8D3M9</accession>
<dbReference type="AlphaFoldDB" id="A0A1H8D3M9"/>
<dbReference type="OrthoDB" id="3405625at2"/>
<reference evidence="1 2" key="1">
    <citation type="submission" date="2019-03" db="EMBL/GenBank/DDBJ databases">
        <title>Genomics of glacier-inhabiting Cryobacterium strains.</title>
        <authorList>
            <person name="Liu Q."/>
            <person name="Xin Y.-H."/>
        </authorList>
    </citation>
    <scope>NUCLEOTIDE SEQUENCE [LARGE SCALE GENOMIC DNA]</scope>
    <source>
        <strain evidence="1 2">Hh15</strain>
    </source>
</reference>
<dbReference type="EMBL" id="SOFF01000020">
    <property type="protein sequence ID" value="TFB91863.1"/>
    <property type="molecule type" value="Genomic_DNA"/>
</dbReference>
<evidence type="ECO:0000313" key="2">
    <source>
        <dbReference type="Proteomes" id="UP000297654"/>
    </source>
</evidence>
<gene>
    <name evidence="1" type="ORF">E3O10_05720</name>
</gene>
<protein>
    <submittedName>
        <fullName evidence="1">Uncharacterized protein</fullName>
    </submittedName>
</protein>
<dbReference type="Proteomes" id="UP000297654">
    <property type="component" value="Unassembled WGS sequence"/>
</dbReference>
<sequence length="154" mass="16161">MDASQEDTPTDIRCPTPYYLDTMMNSSMNDQLWVGDLADFAAILGEPVSAKSRATLTAGGAVATYPQYVVALTAIIALVTASITIGLARADGHRDNAVLTSLGASALVALVREVRTCLNQCQLLKHVPRSAMARWRVGTATAGGRLSPSGAARV</sequence>
<comment type="caution">
    <text evidence="1">The sequence shown here is derived from an EMBL/GenBank/DDBJ whole genome shotgun (WGS) entry which is preliminary data.</text>
</comment>
<proteinExistence type="predicted"/>
<dbReference type="STRING" id="1424661.SAMN05216281_103100"/>
<evidence type="ECO:0000313" key="1">
    <source>
        <dbReference type="EMBL" id="TFB91863.1"/>
    </source>
</evidence>
<name>A0A1H8D3M9_9MICO</name>